<evidence type="ECO:0000313" key="3">
    <source>
        <dbReference type="EMBL" id="KIW04749.1"/>
    </source>
</evidence>
<dbReference type="VEuPathDB" id="FungiDB:PV09_04475"/>
<dbReference type="AlphaFoldDB" id="A0A0D2B051"/>
<protein>
    <recommendedName>
        <fullName evidence="5">Phytocyanin domain-containing protein</fullName>
    </recommendedName>
</protein>
<name>A0A0D2B051_9PEZI</name>
<dbReference type="STRING" id="253628.A0A0D2B051"/>
<dbReference type="RefSeq" id="XP_016214618.1">
    <property type="nucleotide sequence ID" value="XM_016357826.1"/>
</dbReference>
<evidence type="ECO:0008006" key="5">
    <source>
        <dbReference type="Google" id="ProtNLM"/>
    </source>
</evidence>
<feature type="compositionally biased region" description="Polar residues" evidence="1">
    <location>
        <begin position="167"/>
        <end position="176"/>
    </location>
</feature>
<dbReference type="InterPro" id="IPR052953">
    <property type="entry name" value="Ser-rich/MCO-related"/>
</dbReference>
<dbReference type="InterPro" id="IPR008972">
    <property type="entry name" value="Cupredoxin"/>
</dbReference>
<evidence type="ECO:0000256" key="2">
    <source>
        <dbReference type="SAM" id="SignalP"/>
    </source>
</evidence>
<evidence type="ECO:0000313" key="4">
    <source>
        <dbReference type="Proteomes" id="UP000053259"/>
    </source>
</evidence>
<feature type="signal peptide" evidence="2">
    <location>
        <begin position="1"/>
        <end position="17"/>
    </location>
</feature>
<evidence type="ECO:0000256" key="1">
    <source>
        <dbReference type="SAM" id="MobiDB-lite"/>
    </source>
</evidence>
<proteinExistence type="predicted"/>
<keyword evidence="4" id="KW-1185">Reference proteome</keyword>
<dbReference type="PANTHER" id="PTHR34883:SF15">
    <property type="entry name" value="EXTRACELLULAR SERINE-RICH PROTEIN"/>
    <property type="match status" value="1"/>
</dbReference>
<feature type="compositionally biased region" description="Low complexity" evidence="1">
    <location>
        <begin position="183"/>
        <end position="207"/>
    </location>
</feature>
<dbReference type="PANTHER" id="PTHR34883">
    <property type="entry name" value="SERINE-RICH PROTEIN, PUTATIVE-RELATED-RELATED"/>
    <property type="match status" value="1"/>
</dbReference>
<keyword evidence="2" id="KW-0732">Signal</keyword>
<dbReference type="EMBL" id="KN847540">
    <property type="protein sequence ID" value="KIW04749.1"/>
    <property type="molecule type" value="Genomic_DNA"/>
</dbReference>
<gene>
    <name evidence="3" type="ORF">PV09_04475</name>
</gene>
<organism evidence="3 4">
    <name type="scientific">Verruconis gallopava</name>
    <dbReference type="NCBI Taxonomy" id="253628"/>
    <lineage>
        <taxon>Eukaryota</taxon>
        <taxon>Fungi</taxon>
        <taxon>Dikarya</taxon>
        <taxon>Ascomycota</taxon>
        <taxon>Pezizomycotina</taxon>
        <taxon>Dothideomycetes</taxon>
        <taxon>Pleosporomycetidae</taxon>
        <taxon>Venturiales</taxon>
        <taxon>Sympoventuriaceae</taxon>
        <taxon>Verruconis</taxon>
    </lineage>
</organism>
<accession>A0A0D2B051</accession>
<dbReference type="InParanoid" id="A0A0D2B051"/>
<sequence>MKIQVTLWSFLLAPSLAQYNYGASGLSSTSSSTSTAKSQASATSSAAAEVQTVTLGQNGLKFSPESLVVSPGNKVVFEFYPGGHAVAQSSFQAPCVPQDASSIFSGFIDSSSGPASKVFTLTVNSTDPIWLYCPQVGHCQAGMVGVINPPANGQTLDQYRLAAANTGHSSAPSNAQGGILGPANSATTSASGTSGSTSTPSRSDGTSLRGFSKKNLIHSFVASVIALGLCLRL</sequence>
<dbReference type="SUPFAM" id="SSF49503">
    <property type="entry name" value="Cupredoxins"/>
    <property type="match status" value="1"/>
</dbReference>
<reference evidence="3 4" key="1">
    <citation type="submission" date="2015-01" db="EMBL/GenBank/DDBJ databases">
        <title>The Genome Sequence of Ochroconis gallopava CBS43764.</title>
        <authorList>
            <consortium name="The Broad Institute Genomics Platform"/>
            <person name="Cuomo C."/>
            <person name="de Hoog S."/>
            <person name="Gorbushina A."/>
            <person name="Stielow B."/>
            <person name="Teixiera M."/>
            <person name="Abouelleil A."/>
            <person name="Chapman S.B."/>
            <person name="Priest M."/>
            <person name="Young S.K."/>
            <person name="Wortman J."/>
            <person name="Nusbaum C."/>
            <person name="Birren B."/>
        </authorList>
    </citation>
    <scope>NUCLEOTIDE SEQUENCE [LARGE SCALE GENOMIC DNA]</scope>
    <source>
        <strain evidence="3 4">CBS 43764</strain>
    </source>
</reference>
<dbReference type="OrthoDB" id="2331100at2759"/>
<dbReference type="Gene3D" id="2.60.40.420">
    <property type="entry name" value="Cupredoxins - blue copper proteins"/>
    <property type="match status" value="1"/>
</dbReference>
<dbReference type="CDD" id="cd00920">
    <property type="entry name" value="Cupredoxin"/>
    <property type="match status" value="1"/>
</dbReference>
<dbReference type="GeneID" id="27312448"/>
<dbReference type="Proteomes" id="UP000053259">
    <property type="component" value="Unassembled WGS sequence"/>
</dbReference>
<feature type="region of interest" description="Disordered" evidence="1">
    <location>
        <begin position="167"/>
        <end position="207"/>
    </location>
</feature>
<feature type="chain" id="PRO_5002238803" description="Phytocyanin domain-containing protein" evidence="2">
    <location>
        <begin position="18"/>
        <end position="233"/>
    </location>
</feature>
<dbReference type="HOGENOM" id="CLU_053381_4_0_1"/>